<keyword evidence="3" id="KW-1185">Reference proteome</keyword>
<dbReference type="AlphaFoldDB" id="A0A6G4VKH6"/>
<evidence type="ECO:0000259" key="1">
    <source>
        <dbReference type="Pfam" id="PF12680"/>
    </source>
</evidence>
<accession>A0A6G4VKH6</accession>
<name>A0A6G4VKH6_9ACTN</name>
<dbReference type="RefSeq" id="WP_165269146.1">
    <property type="nucleotide sequence ID" value="NZ_JAAKZY010000274.1"/>
</dbReference>
<dbReference type="Gene3D" id="3.10.450.50">
    <property type="match status" value="1"/>
</dbReference>
<dbReference type="InterPro" id="IPR032710">
    <property type="entry name" value="NTF2-like_dom_sf"/>
</dbReference>
<evidence type="ECO:0000313" key="2">
    <source>
        <dbReference type="EMBL" id="NGO14606.1"/>
    </source>
</evidence>
<dbReference type="Proteomes" id="UP000472335">
    <property type="component" value="Unassembled WGS sequence"/>
</dbReference>
<organism evidence="2 3">
    <name type="scientific">Streptomyces scabichelini</name>
    <dbReference type="NCBI Taxonomy" id="2711217"/>
    <lineage>
        <taxon>Bacteria</taxon>
        <taxon>Bacillati</taxon>
        <taxon>Actinomycetota</taxon>
        <taxon>Actinomycetes</taxon>
        <taxon>Kitasatosporales</taxon>
        <taxon>Streptomycetaceae</taxon>
        <taxon>Streptomyces</taxon>
    </lineage>
</organism>
<comment type="caution">
    <text evidence="2">The sequence shown here is derived from an EMBL/GenBank/DDBJ whole genome shotgun (WGS) entry which is preliminary data.</text>
</comment>
<reference evidence="2 3" key="1">
    <citation type="submission" date="2020-02" db="EMBL/GenBank/DDBJ databases">
        <title>Whole-genome analyses of novel actinobacteria.</title>
        <authorList>
            <person name="Sahin N."/>
            <person name="Gencbay T."/>
        </authorList>
    </citation>
    <scope>NUCLEOTIDE SEQUENCE [LARGE SCALE GENOMIC DNA]</scope>
    <source>
        <strain evidence="2 3">HC44</strain>
    </source>
</reference>
<dbReference type="SUPFAM" id="SSF55961">
    <property type="entry name" value="Bet v1-like"/>
    <property type="match status" value="1"/>
</dbReference>
<dbReference type="Gene3D" id="3.30.530.20">
    <property type="match status" value="1"/>
</dbReference>
<dbReference type="EMBL" id="JAAKZY010000274">
    <property type="protein sequence ID" value="NGO14606.1"/>
    <property type="molecule type" value="Genomic_DNA"/>
</dbReference>
<dbReference type="InterPro" id="IPR037401">
    <property type="entry name" value="SnoaL-like"/>
</dbReference>
<evidence type="ECO:0000313" key="3">
    <source>
        <dbReference type="Proteomes" id="UP000472335"/>
    </source>
</evidence>
<sequence>MTEQVLEALRDAINSHEPQQVAACFTDDYALERPLRPHESFVGNEKVQQTWTGMFGQLPDLRAEILRSVRDGEEIWSEWEMRGTNPKNEPTLLRGPVIVTERDGRINWARFYLDPVSHAGQTSITVSEVVEAAADTVFELLADPSRHREIDASGTIRGHKTDNAITAVGDSFVMAMHNDMFGDYIIENHVVVCEPGRAVGWAPGRPGERPLGHRYVWRLEPLGDNRTKVTQTYDWSAITDAPAIPHLPVRSEDELTESIRLIGPALT</sequence>
<proteinExistence type="predicted"/>
<protein>
    <submittedName>
        <fullName evidence="2">SnoaL-like domain-containing protein</fullName>
    </submittedName>
</protein>
<dbReference type="InterPro" id="IPR023393">
    <property type="entry name" value="START-like_dom_sf"/>
</dbReference>
<feature type="domain" description="SnoaL-like" evidence="1">
    <location>
        <begin position="7"/>
        <end position="106"/>
    </location>
</feature>
<dbReference type="SUPFAM" id="SSF54427">
    <property type="entry name" value="NTF2-like"/>
    <property type="match status" value="1"/>
</dbReference>
<gene>
    <name evidence="2" type="ORF">G5C60_45225</name>
</gene>
<dbReference type="Pfam" id="PF12680">
    <property type="entry name" value="SnoaL_2"/>
    <property type="match status" value="1"/>
</dbReference>